<dbReference type="EMBL" id="SNYM01000014">
    <property type="protein sequence ID" value="TDQ46283.1"/>
    <property type="molecule type" value="Genomic_DNA"/>
</dbReference>
<dbReference type="Gene3D" id="3.30.70.1450">
    <property type="entry name" value="Regulator of K+ conductance, C-terminal domain"/>
    <property type="match status" value="2"/>
</dbReference>
<dbReference type="PROSITE" id="PS51202">
    <property type="entry name" value="RCK_C"/>
    <property type="match status" value="2"/>
</dbReference>
<feature type="domain" description="RCK N-terminal" evidence="7">
    <location>
        <begin position="1"/>
        <end position="134"/>
    </location>
</feature>
<dbReference type="InterPro" id="IPR006036">
    <property type="entry name" value="K_uptake_TrkA"/>
</dbReference>
<keyword evidence="3" id="KW-0633">Potassium transport</keyword>
<evidence type="ECO:0000256" key="3">
    <source>
        <dbReference type="ARBA" id="ARBA00022538"/>
    </source>
</evidence>
<feature type="domain" description="RCK C-terminal" evidence="8">
    <location>
        <begin position="379"/>
        <end position="464"/>
    </location>
</feature>
<dbReference type="RefSeq" id="WP_133591997.1">
    <property type="nucleotide sequence ID" value="NZ_CP037953.1"/>
</dbReference>
<evidence type="ECO:0000313" key="10">
    <source>
        <dbReference type="Proteomes" id="UP000295375"/>
    </source>
</evidence>
<dbReference type="PANTHER" id="PTHR43833">
    <property type="entry name" value="POTASSIUM CHANNEL PROTEIN 2-RELATED-RELATED"/>
    <property type="match status" value="1"/>
</dbReference>
<evidence type="ECO:0000259" key="8">
    <source>
        <dbReference type="PROSITE" id="PS51202"/>
    </source>
</evidence>
<gene>
    <name evidence="9" type="ORF">EV696_11468</name>
</gene>
<dbReference type="InterPro" id="IPR006037">
    <property type="entry name" value="RCK_C"/>
</dbReference>
<dbReference type="NCBIfam" id="NF007039">
    <property type="entry name" value="PRK09496.3-2"/>
    <property type="match status" value="1"/>
</dbReference>
<keyword evidence="10" id="KW-1185">Reference proteome</keyword>
<name>A0A4R6ULM4_9GAMM</name>
<evidence type="ECO:0000256" key="4">
    <source>
        <dbReference type="ARBA" id="ARBA00022958"/>
    </source>
</evidence>
<protein>
    <recommendedName>
        <fullName evidence="1">Trk system potassium uptake protein TrkA</fullName>
    </recommendedName>
</protein>
<reference evidence="9 10" key="1">
    <citation type="submission" date="2019-03" db="EMBL/GenBank/DDBJ databases">
        <title>Genomic Encyclopedia of Type Strains, Phase IV (KMG-IV): sequencing the most valuable type-strain genomes for metagenomic binning, comparative biology and taxonomic classification.</title>
        <authorList>
            <person name="Goeker M."/>
        </authorList>
    </citation>
    <scope>NUCLEOTIDE SEQUENCE [LARGE SCALE GENOMIC DNA]</scope>
    <source>
        <strain evidence="9 10">DSM 103792</strain>
    </source>
</reference>
<keyword evidence="5" id="KW-0520">NAD</keyword>
<dbReference type="OrthoDB" id="9775180at2"/>
<dbReference type="SUPFAM" id="SSF51735">
    <property type="entry name" value="NAD(P)-binding Rossmann-fold domains"/>
    <property type="match status" value="2"/>
</dbReference>
<feature type="domain" description="RCK N-terminal" evidence="7">
    <location>
        <begin position="243"/>
        <end position="359"/>
    </location>
</feature>
<feature type="domain" description="RCK C-terminal" evidence="8">
    <location>
        <begin position="154"/>
        <end position="238"/>
    </location>
</feature>
<dbReference type="InterPro" id="IPR050721">
    <property type="entry name" value="Trk_Ktr_HKT_K-transport"/>
</dbReference>
<dbReference type="NCBIfam" id="NF007032">
    <property type="entry name" value="PRK09496.1-4"/>
    <property type="match status" value="1"/>
</dbReference>
<dbReference type="Proteomes" id="UP000295375">
    <property type="component" value="Unassembled WGS sequence"/>
</dbReference>
<evidence type="ECO:0000259" key="7">
    <source>
        <dbReference type="PROSITE" id="PS51201"/>
    </source>
</evidence>
<proteinExistence type="predicted"/>
<keyword evidence="2" id="KW-0813">Transport</keyword>
<dbReference type="GO" id="GO:0015079">
    <property type="term" value="F:potassium ion transmembrane transporter activity"/>
    <property type="evidence" value="ECO:0007669"/>
    <property type="project" value="InterPro"/>
</dbReference>
<sequence length="468" mass="51240">MRILILGAGQVGTSLASHLNSENNDITLVDVDDIRLKDLAQHHDLRTVSGNAAYPAVLQRAGAASADVLIAVTNSDEVNMVACRIAHTLFKTPLKIARVRAPEYFEYDKELFGDPDSKYDDIDRHRGFAVDVVISPEQLVTHSILGLIEYPGSLQVVDFAGGKVRLVAVRAYYGGPLVGSAIATLRQHMPKVDTRVAAIFRRGKPIKPLGSTIIEADDEVFFIAASKDIRAVIGELQKLERPYQRIMIAGGGHIGFGLAEALQYDAEVKLIERNPRRAEFVSERLRKAIVVQGDTTDEQRLRDWNIEMADVFIAVTNSDQANIMSAMLAKRLGAGKTMALINQASYVDIVQGRDIDVAISPEQVTIGALLTHLRRGLVSQVYSLRRGAAEAIEATVVGDERSSKLVGRTIADVPLPPGCSIGAIVREDQVLIAHDNTVIQSNDHLILFLTDKKQVPAVERLFEEKSLF</sequence>
<dbReference type="GO" id="GO:0005886">
    <property type="term" value="C:plasma membrane"/>
    <property type="evidence" value="ECO:0007669"/>
    <property type="project" value="InterPro"/>
</dbReference>
<dbReference type="InterPro" id="IPR036291">
    <property type="entry name" value="NAD(P)-bd_dom_sf"/>
</dbReference>
<dbReference type="PRINTS" id="PR00335">
    <property type="entry name" value="KUPTAKETRKA"/>
</dbReference>
<evidence type="ECO:0000256" key="2">
    <source>
        <dbReference type="ARBA" id="ARBA00022448"/>
    </source>
</evidence>
<evidence type="ECO:0000256" key="5">
    <source>
        <dbReference type="ARBA" id="ARBA00023027"/>
    </source>
</evidence>
<dbReference type="PROSITE" id="PS51201">
    <property type="entry name" value="RCK_N"/>
    <property type="match status" value="2"/>
</dbReference>
<organism evidence="9 10">
    <name type="scientific">Permianibacter aggregans</name>
    <dbReference type="NCBI Taxonomy" id="1510150"/>
    <lineage>
        <taxon>Bacteria</taxon>
        <taxon>Pseudomonadati</taxon>
        <taxon>Pseudomonadota</taxon>
        <taxon>Gammaproteobacteria</taxon>
        <taxon>Pseudomonadales</taxon>
        <taxon>Pseudomonadaceae</taxon>
        <taxon>Permianibacter</taxon>
    </lineage>
</organism>
<keyword evidence="6" id="KW-0406">Ion transport</keyword>
<dbReference type="Gene3D" id="3.40.50.720">
    <property type="entry name" value="NAD(P)-binding Rossmann-like Domain"/>
    <property type="match status" value="2"/>
</dbReference>
<dbReference type="NCBIfam" id="NF007031">
    <property type="entry name" value="PRK09496.1-2"/>
    <property type="match status" value="1"/>
</dbReference>
<evidence type="ECO:0000256" key="1">
    <source>
        <dbReference type="ARBA" id="ARBA00017378"/>
    </source>
</evidence>
<dbReference type="InterPro" id="IPR036721">
    <property type="entry name" value="RCK_C_sf"/>
</dbReference>
<dbReference type="InterPro" id="IPR003148">
    <property type="entry name" value="RCK_N"/>
</dbReference>
<dbReference type="Pfam" id="PF02080">
    <property type="entry name" value="TrkA_C"/>
    <property type="match status" value="2"/>
</dbReference>
<evidence type="ECO:0000256" key="6">
    <source>
        <dbReference type="ARBA" id="ARBA00023065"/>
    </source>
</evidence>
<dbReference type="FunFam" id="3.30.70.1450:FF:000001">
    <property type="entry name" value="Trk system potassium transporter TrkA"/>
    <property type="match status" value="1"/>
</dbReference>
<dbReference type="FunFam" id="3.40.50.720:FF:000042">
    <property type="entry name" value="Trk system potassium transporter TrkA"/>
    <property type="match status" value="1"/>
</dbReference>
<dbReference type="SUPFAM" id="SSF116726">
    <property type="entry name" value="TrkA C-terminal domain-like"/>
    <property type="match status" value="2"/>
</dbReference>
<comment type="caution">
    <text evidence="9">The sequence shown here is derived from an EMBL/GenBank/DDBJ whole genome shotgun (WGS) entry which is preliminary data.</text>
</comment>
<keyword evidence="4" id="KW-0630">Potassium</keyword>
<dbReference type="PANTHER" id="PTHR43833:SF5">
    <property type="entry name" value="TRK SYSTEM POTASSIUM UPTAKE PROTEIN TRKA"/>
    <property type="match status" value="1"/>
</dbReference>
<dbReference type="NCBIfam" id="NF007030">
    <property type="entry name" value="PRK09496.1-1"/>
    <property type="match status" value="1"/>
</dbReference>
<dbReference type="Pfam" id="PF02254">
    <property type="entry name" value="TrkA_N"/>
    <property type="match status" value="2"/>
</dbReference>
<evidence type="ECO:0000313" key="9">
    <source>
        <dbReference type="EMBL" id="TDQ46283.1"/>
    </source>
</evidence>
<accession>A0A4R6ULM4</accession>
<dbReference type="AlphaFoldDB" id="A0A4R6ULM4"/>